<reference evidence="1 2" key="1">
    <citation type="journal article" date="2012" name="J. Bacteriol.">
        <title>Draft Genome Sequence of the Extremely Halophilic Archaeon Halogranum salarium B-1T.</title>
        <authorList>
            <person name="Kim K.K."/>
            <person name="Lee K.C."/>
            <person name="Lee J.S."/>
        </authorList>
    </citation>
    <scope>NUCLEOTIDE SEQUENCE [LARGE SCALE GENOMIC DNA]</scope>
    <source>
        <strain evidence="1 2">B-1</strain>
    </source>
</reference>
<evidence type="ECO:0000313" key="1">
    <source>
        <dbReference type="EMBL" id="EJN57251.1"/>
    </source>
</evidence>
<evidence type="ECO:0000313" key="2">
    <source>
        <dbReference type="Proteomes" id="UP000007813"/>
    </source>
</evidence>
<protein>
    <submittedName>
        <fullName evidence="1">Uncharacterized protein</fullName>
    </submittedName>
</protein>
<dbReference type="EMBL" id="ALJD01000016">
    <property type="protein sequence ID" value="EJN57251.1"/>
    <property type="molecule type" value="Genomic_DNA"/>
</dbReference>
<name>J3JD79_9EURY</name>
<comment type="caution">
    <text evidence="1">The sequence shown here is derived from an EMBL/GenBank/DDBJ whole genome shotgun (WGS) entry which is preliminary data.</text>
</comment>
<dbReference type="Proteomes" id="UP000007813">
    <property type="component" value="Unassembled WGS sequence"/>
</dbReference>
<sequence>MVHGRLGCSPCPASTRTEVATVDSSRCSTKLVVRRRDNEATERAWRLSL</sequence>
<dbReference type="AlphaFoldDB" id="J3JD79"/>
<organism evidence="1 2">
    <name type="scientific">Halogranum salarium B-1</name>
    <dbReference type="NCBI Taxonomy" id="1210908"/>
    <lineage>
        <taxon>Archaea</taxon>
        <taxon>Methanobacteriati</taxon>
        <taxon>Methanobacteriota</taxon>
        <taxon>Stenosarchaea group</taxon>
        <taxon>Halobacteria</taxon>
        <taxon>Halobacteriales</taxon>
        <taxon>Haloferacaceae</taxon>
    </lineage>
</organism>
<proteinExistence type="predicted"/>
<gene>
    <name evidence="1" type="ORF">HSB1_46370</name>
</gene>
<accession>J3JD79</accession>